<comment type="caution">
    <text evidence="2">The sequence shown here is derived from an EMBL/GenBank/DDBJ whole genome shotgun (WGS) entry which is preliminary data.</text>
</comment>
<dbReference type="Pfam" id="PF07883">
    <property type="entry name" value="Cupin_2"/>
    <property type="match status" value="1"/>
</dbReference>
<dbReference type="OrthoDB" id="5840532at2759"/>
<evidence type="ECO:0000313" key="2">
    <source>
        <dbReference type="EMBL" id="KAF4414653.1"/>
    </source>
</evidence>
<accession>A0A8H4NH85</accession>
<dbReference type="PANTHER" id="PTHR36156:SF3">
    <property type="entry name" value="CUPIN 2 CONSERVED BARREL DOMAIN-CONTAINING PROTEIN"/>
    <property type="match status" value="1"/>
</dbReference>
<gene>
    <name evidence="2" type="ORF">FACUT_14096</name>
</gene>
<feature type="domain" description="Cupin type-2" evidence="1">
    <location>
        <begin position="85"/>
        <end position="153"/>
    </location>
</feature>
<organism evidence="2 3">
    <name type="scientific">Fusarium acutatum</name>
    <dbReference type="NCBI Taxonomy" id="78861"/>
    <lineage>
        <taxon>Eukaryota</taxon>
        <taxon>Fungi</taxon>
        <taxon>Dikarya</taxon>
        <taxon>Ascomycota</taxon>
        <taxon>Pezizomycotina</taxon>
        <taxon>Sordariomycetes</taxon>
        <taxon>Hypocreomycetidae</taxon>
        <taxon>Hypocreales</taxon>
        <taxon>Nectriaceae</taxon>
        <taxon>Fusarium</taxon>
        <taxon>Fusarium fujikuroi species complex</taxon>
    </lineage>
</organism>
<dbReference type="CDD" id="cd02231">
    <property type="entry name" value="cupin_BLL6423-like"/>
    <property type="match status" value="1"/>
</dbReference>
<dbReference type="SUPFAM" id="SSF51182">
    <property type="entry name" value="RmlC-like cupins"/>
    <property type="match status" value="1"/>
</dbReference>
<dbReference type="EMBL" id="JAADJF010000777">
    <property type="protein sequence ID" value="KAF4414653.1"/>
    <property type="molecule type" value="Genomic_DNA"/>
</dbReference>
<dbReference type="Gene3D" id="2.20.70.150">
    <property type="match status" value="1"/>
</dbReference>
<sequence>MATDRGLPALQRYITTHDAKGKAIFLDEPSPSTPENPIMDAVFGLAYTTDQFPVQMNGDADITSYKRHLEQAPGLVVSTGTVLRYVDMPPNCVSPMHRTVSLDYGVVLQGKVALILDSGEERILKQGDIAVQRGTNHAWRNTSSENWVRMLYILQPSHKIEINGSKFGEDLADMEGVRKSD</sequence>
<dbReference type="InterPro" id="IPR047142">
    <property type="entry name" value="OryJ/VirC-like"/>
</dbReference>
<dbReference type="PANTHER" id="PTHR36156">
    <property type="entry name" value="SLR2101 PROTEIN"/>
    <property type="match status" value="1"/>
</dbReference>
<dbReference type="Gene3D" id="2.60.120.10">
    <property type="entry name" value="Jelly Rolls"/>
    <property type="match status" value="1"/>
</dbReference>
<dbReference type="AlphaFoldDB" id="A0A8H4NH85"/>
<protein>
    <submittedName>
        <fullName evidence="2">Cupin domain</fullName>
    </submittedName>
</protein>
<dbReference type="Proteomes" id="UP000536711">
    <property type="component" value="Unassembled WGS sequence"/>
</dbReference>
<evidence type="ECO:0000313" key="3">
    <source>
        <dbReference type="Proteomes" id="UP000536711"/>
    </source>
</evidence>
<proteinExistence type="predicted"/>
<dbReference type="InterPro" id="IPR011051">
    <property type="entry name" value="RmlC_Cupin_sf"/>
</dbReference>
<dbReference type="InterPro" id="IPR013096">
    <property type="entry name" value="Cupin_2"/>
</dbReference>
<dbReference type="InterPro" id="IPR014710">
    <property type="entry name" value="RmlC-like_jellyroll"/>
</dbReference>
<evidence type="ECO:0000259" key="1">
    <source>
        <dbReference type="Pfam" id="PF07883"/>
    </source>
</evidence>
<reference evidence="2 3" key="1">
    <citation type="submission" date="2020-01" db="EMBL/GenBank/DDBJ databases">
        <title>Identification and distribution of gene clusters putatively required for synthesis of sphingolipid metabolism inhibitors in phylogenetically diverse species of the filamentous fungus Fusarium.</title>
        <authorList>
            <person name="Kim H.-S."/>
            <person name="Busman M."/>
            <person name="Brown D.W."/>
            <person name="Divon H."/>
            <person name="Uhlig S."/>
            <person name="Proctor R.H."/>
        </authorList>
    </citation>
    <scope>NUCLEOTIDE SEQUENCE [LARGE SCALE GENOMIC DNA]</scope>
    <source>
        <strain evidence="2 3">NRRL 13308</strain>
    </source>
</reference>
<keyword evidence="3" id="KW-1185">Reference proteome</keyword>
<name>A0A8H4NH85_9HYPO</name>